<evidence type="ECO:0000313" key="4">
    <source>
        <dbReference type="Ensembl" id="ENSGMOP00000034931.1"/>
    </source>
</evidence>
<reference evidence="4" key="2">
    <citation type="submission" date="2025-09" db="UniProtKB">
        <authorList>
            <consortium name="Ensembl"/>
        </authorList>
    </citation>
    <scope>IDENTIFICATION</scope>
</reference>
<evidence type="ECO:0000256" key="2">
    <source>
        <dbReference type="PROSITE-ProRule" id="PRU00221"/>
    </source>
</evidence>
<evidence type="ECO:0008006" key="6">
    <source>
        <dbReference type="Google" id="ProtNLM"/>
    </source>
</evidence>
<dbReference type="AlphaFoldDB" id="A0A8C5AUT7"/>
<sequence>MRPYLPSGPQRGGSLAEQLTVENLHLLKDAFENHKTSSDRTSRRKPRKPKQDGGRGLEEIGGRGIEAPRINLEEFRTVLSSVIGPDVSDGSVERLFLEVDIDSEGLVDWPRLCSFLLRTSAERESSSTPRVAVVDASPLIKHCLHNKQETTVRVVAVYQPASLRFISVSKGGRLIVWNSRLHILQHLGLCGDPAEKAVTRGNRFRGWTTDAVYMSNVHKVAIATGCRELRFVNFSATGLSEEVILFGFHNVPTALCYWYDKKSPGQRSLLLWGDDKGGVNLMWFLNPSKGLFENQPGEDPAPQRIYMPDLSDHSSLVTYQHIPEIHKAAINRVMFEPEAELIMTSSESDETSVVIMHASLRRDPYIWRMDQGVRCFHYSRGLRLLVTGGFDTAVRLWNEVVTARPVAVLRGHSSTVLDVVLYQPRGQVFSYSRDAELKIWAISSHRCLRTVRLPFPCFQPGRSPEQSSFPFLLVEAALPAKGPPRLLVACKDYLALLRLAGGRGDDAAAAGREGAGREVRHGRRAAPITAALYNPGLGQVATGRRDSSLAVWEAATGRACFTIHGAHGREALTCMAVDSSGRRLITGARNGTVKVRFASSSSSS</sequence>
<dbReference type="Gene3D" id="1.10.238.10">
    <property type="entry name" value="EF-hand"/>
    <property type="match status" value="1"/>
</dbReference>
<dbReference type="Ensembl" id="ENSGMOT00000049346.1">
    <property type="protein sequence ID" value="ENSGMOP00000034931.1"/>
    <property type="gene ID" value="ENSGMOG00000013169.2"/>
</dbReference>
<feature type="compositionally biased region" description="Basic and acidic residues" evidence="3">
    <location>
        <begin position="49"/>
        <end position="61"/>
    </location>
</feature>
<reference evidence="4" key="1">
    <citation type="submission" date="2025-08" db="UniProtKB">
        <authorList>
            <consortium name="Ensembl"/>
        </authorList>
    </citation>
    <scope>IDENTIFICATION</scope>
</reference>
<evidence type="ECO:0000313" key="5">
    <source>
        <dbReference type="Proteomes" id="UP000694546"/>
    </source>
</evidence>
<dbReference type="Gene3D" id="2.130.10.10">
    <property type="entry name" value="YVTN repeat-like/Quinoprotein amine dehydrogenase"/>
    <property type="match status" value="2"/>
</dbReference>
<dbReference type="SUPFAM" id="SSF47473">
    <property type="entry name" value="EF-hand"/>
    <property type="match status" value="1"/>
</dbReference>
<evidence type="ECO:0000256" key="1">
    <source>
        <dbReference type="ARBA" id="ARBA00022737"/>
    </source>
</evidence>
<feature type="repeat" description="WD" evidence="2">
    <location>
        <begin position="409"/>
        <end position="450"/>
    </location>
</feature>
<evidence type="ECO:0000256" key="3">
    <source>
        <dbReference type="SAM" id="MobiDB-lite"/>
    </source>
</evidence>
<dbReference type="PANTHER" id="PTHR44324:SF3">
    <property type="entry name" value="WD REPEAT-CONTAINING PROTEIN 49-LIKE"/>
    <property type="match status" value="1"/>
</dbReference>
<keyword evidence="1" id="KW-0677">Repeat</keyword>
<accession>A0A8C5AUT7</accession>
<proteinExistence type="predicted"/>
<dbReference type="InterPro" id="IPR001680">
    <property type="entry name" value="WD40_rpt"/>
</dbReference>
<organism evidence="4 5">
    <name type="scientific">Gadus morhua</name>
    <name type="common">Atlantic cod</name>
    <dbReference type="NCBI Taxonomy" id="8049"/>
    <lineage>
        <taxon>Eukaryota</taxon>
        <taxon>Metazoa</taxon>
        <taxon>Chordata</taxon>
        <taxon>Craniata</taxon>
        <taxon>Vertebrata</taxon>
        <taxon>Euteleostomi</taxon>
        <taxon>Actinopterygii</taxon>
        <taxon>Neopterygii</taxon>
        <taxon>Teleostei</taxon>
        <taxon>Neoteleostei</taxon>
        <taxon>Acanthomorphata</taxon>
        <taxon>Zeiogadaria</taxon>
        <taxon>Gadariae</taxon>
        <taxon>Gadiformes</taxon>
        <taxon>Gadoidei</taxon>
        <taxon>Gadidae</taxon>
        <taxon>Gadus</taxon>
    </lineage>
</organism>
<dbReference type="InterPro" id="IPR015943">
    <property type="entry name" value="WD40/YVTN_repeat-like_dom_sf"/>
</dbReference>
<keyword evidence="2" id="KW-0853">WD repeat</keyword>
<dbReference type="SUPFAM" id="SSF50978">
    <property type="entry name" value="WD40 repeat-like"/>
    <property type="match status" value="1"/>
</dbReference>
<feature type="region of interest" description="Disordered" evidence="3">
    <location>
        <begin position="30"/>
        <end position="61"/>
    </location>
</feature>
<dbReference type="OMA" id="WAISSHR"/>
<dbReference type="GeneTree" id="ENSGT00940000166249"/>
<keyword evidence="5" id="KW-1185">Reference proteome</keyword>
<dbReference type="Pfam" id="PF00400">
    <property type="entry name" value="WD40"/>
    <property type="match status" value="3"/>
</dbReference>
<dbReference type="Proteomes" id="UP000694546">
    <property type="component" value="Chromosome 18"/>
</dbReference>
<dbReference type="PROSITE" id="PS50082">
    <property type="entry name" value="WD_REPEATS_2"/>
    <property type="match status" value="1"/>
</dbReference>
<protein>
    <recommendedName>
        <fullName evidence="6">WD repeat-containing protein on Y chromosome</fullName>
    </recommendedName>
</protein>
<dbReference type="InterPro" id="IPR036322">
    <property type="entry name" value="WD40_repeat_dom_sf"/>
</dbReference>
<dbReference type="InterPro" id="IPR051242">
    <property type="entry name" value="WD-EF-hand_domain"/>
</dbReference>
<feature type="compositionally biased region" description="Basic and acidic residues" evidence="3">
    <location>
        <begin position="30"/>
        <end position="41"/>
    </location>
</feature>
<dbReference type="PANTHER" id="PTHR44324">
    <property type="entry name" value="WD40 REPEAT DOMAIN 95"/>
    <property type="match status" value="1"/>
</dbReference>
<dbReference type="SMART" id="SM00320">
    <property type="entry name" value="WD40"/>
    <property type="match status" value="5"/>
</dbReference>
<name>A0A8C5AUT7_GADMO</name>
<dbReference type="InterPro" id="IPR011992">
    <property type="entry name" value="EF-hand-dom_pair"/>
</dbReference>